<comment type="similarity">
    <text evidence="2 8">Belongs to the iron/manganese superoxide dismutase family.</text>
</comment>
<comment type="catalytic activity">
    <reaction evidence="6 8">
        <text>2 superoxide + 2 H(+) = H2O2 + O2</text>
        <dbReference type="Rhea" id="RHEA:20696"/>
        <dbReference type="ChEBI" id="CHEBI:15378"/>
        <dbReference type="ChEBI" id="CHEBI:15379"/>
        <dbReference type="ChEBI" id="CHEBI:16240"/>
        <dbReference type="ChEBI" id="CHEBI:18421"/>
        <dbReference type="EC" id="1.15.1.1"/>
    </reaction>
</comment>
<reference evidence="11" key="2">
    <citation type="submission" date="2023-10" db="EMBL/GenBank/DDBJ databases">
        <authorList>
            <person name="Koga R."/>
            <person name="Fukatsu T."/>
        </authorList>
    </citation>
    <scope>NUCLEOTIDE SEQUENCE</scope>
    <source>
        <strain evidence="11">Kw-01</strain>
    </source>
</reference>
<dbReference type="InterPro" id="IPR036314">
    <property type="entry name" value="SOD_C_sf"/>
</dbReference>
<dbReference type="PANTHER" id="PTHR43595">
    <property type="entry name" value="37S RIBOSOMAL PROTEIN S26, MITOCHONDRIAL"/>
    <property type="match status" value="1"/>
</dbReference>
<protein>
    <recommendedName>
        <fullName evidence="3 8">Superoxide dismutase</fullName>
        <ecNumber evidence="3 8">1.15.1.1</ecNumber>
    </recommendedName>
</protein>
<evidence type="ECO:0000256" key="7">
    <source>
        <dbReference type="PIRSR" id="PIRSR000349-1"/>
    </source>
</evidence>
<keyword evidence="5 8" id="KW-0560">Oxidoreductase</keyword>
<dbReference type="GO" id="GO:0046872">
    <property type="term" value="F:metal ion binding"/>
    <property type="evidence" value="ECO:0007669"/>
    <property type="project" value="UniProtKB-KW"/>
</dbReference>
<dbReference type="Pfam" id="PF02777">
    <property type="entry name" value="Sod_Fe_C"/>
    <property type="match status" value="1"/>
</dbReference>
<evidence type="ECO:0000259" key="10">
    <source>
        <dbReference type="Pfam" id="PF02777"/>
    </source>
</evidence>
<dbReference type="SUPFAM" id="SSF46609">
    <property type="entry name" value="Fe,Mn superoxide dismutase (SOD), N-terminal domain"/>
    <property type="match status" value="1"/>
</dbReference>
<feature type="domain" description="Manganese/iron superoxide dismutase N-terminal" evidence="9">
    <location>
        <begin position="2"/>
        <end position="89"/>
    </location>
</feature>
<evidence type="ECO:0000313" key="11">
    <source>
        <dbReference type="EMBL" id="BET44878.1"/>
    </source>
</evidence>
<comment type="function">
    <text evidence="8">Destroys radicals which are normally produced within the cells and which are toxic to biological systems.</text>
</comment>
<feature type="domain" description="Manganese/iron superoxide dismutase C-terminal" evidence="10">
    <location>
        <begin position="96"/>
        <end position="203"/>
    </location>
</feature>
<feature type="binding site" evidence="7">
    <location>
        <position position="82"/>
    </location>
    <ligand>
        <name>Mn(2+)</name>
        <dbReference type="ChEBI" id="CHEBI:29035"/>
    </ligand>
</feature>
<accession>A0AAT9G5A1</accession>
<sequence>MNYTLPPLGYKYEALEPYIDEHTMFIHHTKHHQSYINNINEAIKDIPQLNKLNIYDLIQSLDEAPSNKKIFIQNNAGGHINHSIFWIGLKKGTLPYGDLKLAIEKEFNSIENFKKIFEMQAMQHFGSGWVWLILKPCGTLSIISTINQDNPLMYKNTHPDIYGYPIIGLDIWEHAYYLKYENRRHEYINAFWSIINWHEANERFIQQI</sequence>
<evidence type="ECO:0000256" key="6">
    <source>
        <dbReference type="ARBA" id="ARBA00049204"/>
    </source>
</evidence>
<evidence type="ECO:0000256" key="4">
    <source>
        <dbReference type="ARBA" id="ARBA00022723"/>
    </source>
</evidence>
<dbReference type="EMBL" id="AP028961">
    <property type="protein sequence ID" value="BET44878.1"/>
    <property type="molecule type" value="Genomic_DNA"/>
</dbReference>
<feature type="binding site" evidence="7">
    <location>
        <position position="27"/>
    </location>
    <ligand>
        <name>Mn(2+)</name>
        <dbReference type="ChEBI" id="CHEBI:29035"/>
    </ligand>
</feature>
<dbReference type="AlphaFoldDB" id="A0AAT9G5A1"/>
<dbReference type="PIRSF" id="PIRSF000349">
    <property type="entry name" value="SODismutase"/>
    <property type="match status" value="1"/>
</dbReference>
<dbReference type="InterPro" id="IPR001189">
    <property type="entry name" value="Mn/Fe_SOD"/>
</dbReference>
<dbReference type="SUPFAM" id="SSF54719">
    <property type="entry name" value="Fe,Mn superoxide dismutase (SOD), C-terminal domain"/>
    <property type="match status" value="1"/>
</dbReference>
<reference evidence="11" key="1">
    <citation type="journal article" date="2023" name="Front. Microbiol.">
        <title>Genome analysis of Candidatus Aschnera chinzeii, the bacterial endosymbiont of the blood-sucking bat fly Penicillidia jenynsii (Insecta: Diptera: Nycteribiidae).</title>
        <authorList>
            <person name="Koga R."/>
            <person name="Moriyama M."/>
            <person name="Nozaki T."/>
            <person name="Fukatsu T."/>
        </authorList>
    </citation>
    <scope>NUCLEOTIDE SEQUENCE</scope>
    <source>
        <strain evidence="11">Kw-01</strain>
    </source>
</reference>
<dbReference type="GO" id="GO:0004784">
    <property type="term" value="F:superoxide dismutase activity"/>
    <property type="evidence" value="ECO:0007669"/>
    <property type="project" value="UniProtKB-EC"/>
</dbReference>
<organism evidence="11">
    <name type="scientific">Candidatus Aschnera chinzeii</name>
    <dbReference type="NCBI Taxonomy" id="1485666"/>
    <lineage>
        <taxon>Bacteria</taxon>
        <taxon>Pseudomonadati</taxon>
        <taxon>Pseudomonadota</taxon>
        <taxon>Gammaproteobacteria</taxon>
        <taxon>Enterobacterales</taxon>
        <taxon>Enterobacteriaceae</taxon>
        <taxon>Candidatus Aschnera</taxon>
    </lineage>
</organism>
<dbReference type="Gene3D" id="1.10.287.990">
    <property type="entry name" value="Fe,Mn superoxide dismutase (SOD) domain"/>
    <property type="match status" value="1"/>
</dbReference>
<dbReference type="InterPro" id="IPR036324">
    <property type="entry name" value="Mn/Fe_SOD_N_sf"/>
</dbReference>
<dbReference type="InterPro" id="IPR019831">
    <property type="entry name" value="Mn/Fe_SOD_N"/>
</dbReference>
<comment type="function">
    <text evidence="1">Destroys superoxide anion radicals which are normally produced within the cells and which are toxic to biological systems.</text>
</comment>
<evidence type="ECO:0000259" key="9">
    <source>
        <dbReference type="Pfam" id="PF00081"/>
    </source>
</evidence>
<evidence type="ECO:0000256" key="3">
    <source>
        <dbReference type="ARBA" id="ARBA00012682"/>
    </source>
</evidence>
<feature type="binding site" evidence="7">
    <location>
        <position position="174"/>
    </location>
    <ligand>
        <name>Mn(2+)</name>
        <dbReference type="ChEBI" id="CHEBI:29035"/>
    </ligand>
</feature>
<dbReference type="Pfam" id="PF00081">
    <property type="entry name" value="Sod_Fe_N"/>
    <property type="match status" value="1"/>
</dbReference>
<keyword evidence="4 7" id="KW-0479">Metal-binding</keyword>
<feature type="binding site" evidence="7">
    <location>
        <position position="170"/>
    </location>
    <ligand>
        <name>Mn(2+)</name>
        <dbReference type="ChEBI" id="CHEBI:29035"/>
    </ligand>
</feature>
<dbReference type="EC" id="1.15.1.1" evidence="3 8"/>
<dbReference type="InterPro" id="IPR019832">
    <property type="entry name" value="Mn/Fe_SOD_C"/>
</dbReference>
<dbReference type="PANTHER" id="PTHR43595:SF2">
    <property type="entry name" value="SMALL RIBOSOMAL SUBUNIT PROTEIN MS42"/>
    <property type="match status" value="1"/>
</dbReference>
<proteinExistence type="inferred from homology"/>
<evidence type="ECO:0000256" key="5">
    <source>
        <dbReference type="ARBA" id="ARBA00023002"/>
    </source>
</evidence>
<dbReference type="InterPro" id="IPR019833">
    <property type="entry name" value="Mn/Fe_SOD_BS"/>
</dbReference>
<dbReference type="PROSITE" id="PS00088">
    <property type="entry name" value="SOD_MN"/>
    <property type="match status" value="1"/>
</dbReference>
<dbReference type="Gene3D" id="3.55.40.20">
    <property type="entry name" value="Iron/manganese superoxide dismutase, C-terminal domain"/>
    <property type="match status" value="1"/>
</dbReference>
<evidence type="ECO:0000256" key="2">
    <source>
        <dbReference type="ARBA" id="ARBA00008714"/>
    </source>
</evidence>
<evidence type="ECO:0000256" key="1">
    <source>
        <dbReference type="ARBA" id="ARBA00002170"/>
    </source>
</evidence>
<gene>
    <name evidence="11" type="primary">sodA</name>
    <name evidence="11" type="ORF">ACHINZ_5530</name>
</gene>
<name>A0AAT9G5A1_9ENTR</name>
<evidence type="ECO:0000256" key="8">
    <source>
        <dbReference type="RuleBase" id="RU000414"/>
    </source>
</evidence>
<dbReference type="GO" id="GO:0005737">
    <property type="term" value="C:cytoplasm"/>
    <property type="evidence" value="ECO:0007669"/>
    <property type="project" value="TreeGrafter"/>
</dbReference>
<dbReference type="PRINTS" id="PR01703">
    <property type="entry name" value="MNSODISMTASE"/>
</dbReference>